<evidence type="ECO:0000313" key="1">
    <source>
        <dbReference type="EMBL" id="NJP68854.1"/>
    </source>
</evidence>
<evidence type="ECO:0000313" key="2">
    <source>
        <dbReference type="Proteomes" id="UP000746503"/>
    </source>
</evidence>
<reference evidence="1 2" key="1">
    <citation type="submission" date="2020-03" db="EMBL/GenBank/DDBJ databases">
        <title>Draft genome of Streptomyces sp. ventii, isolated from the Axial Seamount in the Pacific Ocean, and resequencing of the two type strains Streptomyces lonarensis strain NCL 716 and Streptomyces bohaiensis strain 11A07.</title>
        <authorList>
            <person name="Loughran R.M."/>
            <person name="Pfannmuller K.M."/>
            <person name="Wasson B.J."/>
            <person name="Deadmond M.C."/>
            <person name="Paddock B.E."/>
            <person name="Koyack M.J."/>
            <person name="Gallegos D.A."/>
            <person name="Mitchell E.A."/>
            <person name="Ushijima B."/>
            <person name="Saw J.H."/>
            <person name="Mcphail K.L."/>
            <person name="Videau P."/>
        </authorList>
    </citation>
    <scope>NUCLEOTIDE SEQUENCE [LARGE SCALE GENOMIC DNA]</scope>
    <source>
        <strain evidence="2">5675061</strain>
    </source>
</reference>
<protein>
    <submittedName>
        <fullName evidence="1">Amino acid transporter</fullName>
    </submittedName>
</protein>
<keyword evidence="2" id="KW-1185">Reference proteome</keyword>
<dbReference type="InterPro" id="IPR019646">
    <property type="entry name" value="Aminoglyc_AdlTrfase"/>
</dbReference>
<accession>A0ABX1ASS6</accession>
<organism evidence="1 2">
    <name type="scientific">Streptomyces spiramenti</name>
    <dbReference type="NCBI Taxonomy" id="2720606"/>
    <lineage>
        <taxon>Bacteria</taxon>
        <taxon>Bacillati</taxon>
        <taxon>Actinomycetota</taxon>
        <taxon>Actinomycetes</taxon>
        <taxon>Kitasatosporales</taxon>
        <taxon>Streptomycetaceae</taxon>
        <taxon>Streptomyces</taxon>
    </lineage>
</organism>
<dbReference type="Gene3D" id="3.30.460.40">
    <property type="match status" value="1"/>
</dbReference>
<proteinExistence type="predicted"/>
<gene>
    <name evidence="1" type="ORF">HCJ92_21825</name>
</gene>
<comment type="caution">
    <text evidence="1">The sequence shown here is derived from an EMBL/GenBank/DDBJ whole genome shotgun (WGS) entry which is preliminary data.</text>
</comment>
<dbReference type="Proteomes" id="UP000746503">
    <property type="component" value="Unassembled WGS sequence"/>
</dbReference>
<dbReference type="Pfam" id="PF10706">
    <property type="entry name" value="Aminoglyc_resit"/>
    <property type="match status" value="1"/>
</dbReference>
<sequence length="162" mass="17423">MRQTDVTEILALARDAGARVWVAGGWGVDALVGRWTRDHADLDLLHRVEEEPALLAALAGAGFTETLDGRPARFVVADAGGREIDLHPLSFAPDGSAVQHTGEPGLPYRYPADCFVTGTIGGAVVVCVSVAQQLLFHQGYAHRDRDRHDMALLRDAFGVQTP</sequence>
<dbReference type="RefSeq" id="WP_167935329.1">
    <property type="nucleotide sequence ID" value="NZ_JAAVJB010000293.1"/>
</dbReference>
<dbReference type="EMBL" id="JAAVJB010000293">
    <property type="protein sequence ID" value="NJP68854.1"/>
    <property type="molecule type" value="Genomic_DNA"/>
</dbReference>
<name>A0ABX1ASS6_9ACTN</name>